<evidence type="ECO:0000256" key="7">
    <source>
        <dbReference type="SAM" id="Phobius"/>
    </source>
</evidence>
<dbReference type="RefSeq" id="WP_126807015.1">
    <property type="nucleotide sequence ID" value="NZ_PIPP01000002.1"/>
</dbReference>
<feature type="transmembrane region" description="Helical" evidence="7">
    <location>
        <begin position="217"/>
        <end position="239"/>
    </location>
</feature>
<evidence type="ECO:0000259" key="8">
    <source>
        <dbReference type="PROSITE" id="PS50850"/>
    </source>
</evidence>
<evidence type="ECO:0000256" key="2">
    <source>
        <dbReference type="ARBA" id="ARBA00022448"/>
    </source>
</evidence>
<dbReference type="SUPFAM" id="SSF103473">
    <property type="entry name" value="MFS general substrate transporter"/>
    <property type="match status" value="1"/>
</dbReference>
<keyword evidence="2" id="KW-0813">Transport</keyword>
<proteinExistence type="predicted"/>
<feature type="domain" description="Major facilitator superfamily (MFS) profile" evidence="8">
    <location>
        <begin position="13"/>
        <end position="393"/>
    </location>
</feature>
<evidence type="ECO:0000313" key="9">
    <source>
        <dbReference type="EMBL" id="RUO37621.1"/>
    </source>
</evidence>
<dbReference type="InterPro" id="IPR011701">
    <property type="entry name" value="MFS"/>
</dbReference>
<evidence type="ECO:0000256" key="1">
    <source>
        <dbReference type="ARBA" id="ARBA00004651"/>
    </source>
</evidence>
<dbReference type="PANTHER" id="PTHR23517:SF2">
    <property type="entry name" value="MULTIDRUG RESISTANCE PROTEIN MDTH"/>
    <property type="match status" value="1"/>
</dbReference>
<feature type="transmembrane region" description="Helical" evidence="7">
    <location>
        <begin position="302"/>
        <end position="319"/>
    </location>
</feature>
<dbReference type="GO" id="GO:0022857">
    <property type="term" value="F:transmembrane transporter activity"/>
    <property type="evidence" value="ECO:0007669"/>
    <property type="project" value="InterPro"/>
</dbReference>
<dbReference type="CDD" id="cd17472">
    <property type="entry name" value="MFS_YajR_like"/>
    <property type="match status" value="1"/>
</dbReference>
<comment type="caution">
    <text evidence="9">The sequence shown here is derived from an EMBL/GenBank/DDBJ whole genome shotgun (WGS) entry which is preliminary data.</text>
</comment>
<feature type="transmembrane region" description="Helical" evidence="7">
    <location>
        <begin position="136"/>
        <end position="155"/>
    </location>
</feature>
<feature type="transmembrane region" description="Helical" evidence="7">
    <location>
        <begin position="279"/>
        <end position="296"/>
    </location>
</feature>
<dbReference type="PROSITE" id="PS00216">
    <property type="entry name" value="SUGAR_TRANSPORT_1"/>
    <property type="match status" value="1"/>
</dbReference>
<feature type="transmembrane region" description="Helical" evidence="7">
    <location>
        <begin position="80"/>
        <end position="98"/>
    </location>
</feature>
<dbReference type="InterPro" id="IPR050171">
    <property type="entry name" value="MFS_Transporters"/>
</dbReference>
<dbReference type="InterPro" id="IPR036259">
    <property type="entry name" value="MFS_trans_sf"/>
</dbReference>
<evidence type="ECO:0000313" key="10">
    <source>
        <dbReference type="Proteomes" id="UP000286934"/>
    </source>
</evidence>
<reference evidence="10" key="1">
    <citation type="journal article" date="2018" name="Front. Microbiol.">
        <title>Genome-Based Analysis Reveals the Taxonomy and Diversity of the Family Idiomarinaceae.</title>
        <authorList>
            <person name="Liu Y."/>
            <person name="Lai Q."/>
            <person name="Shao Z."/>
        </authorList>
    </citation>
    <scope>NUCLEOTIDE SEQUENCE [LARGE SCALE GENOMIC DNA]</scope>
    <source>
        <strain evidence="10">AIS</strain>
    </source>
</reference>
<comment type="subcellular location">
    <subcellularLocation>
        <location evidence="1">Cell membrane</location>
        <topology evidence="1">Multi-pass membrane protein</topology>
    </subcellularLocation>
</comment>
<evidence type="ECO:0000256" key="6">
    <source>
        <dbReference type="ARBA" id="ARBA00023136"/>
    </source>
</evidence>
<feature type="transmembrane region" description="Helical" evidence="7">
    <location>
        <begin position="161"/>
        <end position="183"/>
    </location>
</feature>
<dbReference type="OrthoDB" id="9764259at2"/>
<dbReference type="GO" id="GO:0005886">
    <property type="term" value="C:plasma membrane"/>
    <property type="evidence" value="ECO:0007669"/>
    <property type="project" value="UniProtKB-SubCell"/>
</dbReference>
<keyword evidence="6 7" id="KW-0472">Membrane</keyword>
<feature type="transmembrane region" description="Helical" evidence="7">
    <location>
        <begin position="45"/>
        <end position="68"/>
    </location>
</feature>
<dbReference type="Proteomes" id="UP000286934">
    <property type="component" value="Unassembled WGS sequence"/>
</dbReference>
<evidence type="ECO:0000256" key="5">
    <source>
        <dbReference type="ARBA" id="ARBA00022989"/>
    </source>
</evidence>
<dbReference type="AlphaFoldDB" id="A0A432WV23"/>
<organism evidence="9 10">
    <name type="scientific">Aliidiomarina shirensis</name>
    <dbReference type="NCBI Taxonomy" id="1048642"/>
    <lineage>
        <taxon>Bacteria</taxon>
        <taxon>Pseudomonadati</taxon>
        <taxon>Pseudomonadota</taxon>
        <taxon>Gammaproteobacteria</taxon>
        <taxon>Alteromonadales</taxon>
        <taxon>Idiomarinaceae</taxon>
        <taxon>Aliidiomarina</taxon>
    </lineage>
</organism>
<dbReference type="Gene3D" id="1.20.1250.20">
    <property type="entry name" value="MFS general substrate transporter like domains"/>
    <property type="match status" value="1"/>
</dbReference>
<gene>
    <name evidence="9" type="ORF">CWE13_06620</name>
</gene>
<dbReference type="PROSITE" id="PS50850">
    <property type="entry name" value="MFS"/>
    <property type="match status" value="1"/>
</dbReference>
<dbReference type="EMBL" id="PIPP01000002">
    <property type="protein sequence ID" value="RUO37621.1"/>
    <property type="molecule type" value="Genomic_DNA"/>
</dbReference>
<protein>
    <submittedName>
        <fullName evidence="9">MFS transporter</fullName>
    </submittedName>
</protein>
<dbReference type="InterPro" id="IPR005829">
    <property type="entry name" value="Sugar_transporter_CS"/>
</dbReference>
<keyword evidence="5 7" id="KW-1133">Transmembrane helix</keyword>
<evidence type="ECO:0000256" key="4">
    <source>
        <dbReference type="ARBA" id="ARBA00022692"/>
    </source>
</evidence>
<feature type="transmembrane region" description="Helical" evidence="7">
    <location>
        <begin position="251"/>
        <end position="272"/>
    </location>
</feature>
<keyword evidence="10" id="KW-1185">Reference proteome</keyword>
<feature type="transmembrane region" description="Helical" evidence="7">
    <location>
        <begin position="21"/>
        <end position="39"/>
    </location>
</feature>
<sequence>MKQNGLNRTEKKAAAALASIFGLRMLGLFLIMPVLAIYGQSYPDYSPFLVGIAIGAYGLTQAFLQIPMGWLSDRIGRRPVILAGLAIFAIGSVVAALADTMQGVIVGRVLQGAGAIAGAVLALAADSAREEQRPKVMAVIGMGIGLSFVLALIIAPLLGGVIGMSGLFWLTAALAVGGILLMWRGMPETYQQVPSRDVLPVPKELGRLFKNMQLQRLNFGVFVLHLVLTAWFVTLPLQLVDAGLAAEHHSWLYLPTLLLSFAVMIPMMIALLRKQKQVLGMRIAMLMLVVSLSAIAVFEGHLWGLVFSVWVFFIGFNYLEASFPALLTQHAPAGSKGSASGLYTTCQFFGAFVGGVAGGFLFQSAGAFAVVLFCVALLVCWLLFSIGLLQVSATTRLNFVTRTLSPSEARELTSALTEAAGIEEAIVIPDEGATYLKIKKDEYDATAINGIVARFQ</sequence>
<dbReference type="InterPro" id="IPR020846">
    <property type="entry name" value="MFS_dom"/>
</dbReference>
<accession>A0A432WV23</accession>
<keyword evidence="3" id="KW-1003">Cell membrane</keyword>
<feature type="transmembrane region" description="Helical" evidence="7">
    <location>
        <begin position="368"/>
        <end position="389"/>
    </location>
</feature>
<dbReference type="Gene3D" id="3.30.70.100">
    <property type="match status" value="1"/>
</dbReference>
<dbReference type="PANTHER" id="PTHR23517">
    <property type="entry name" value="RESISTANCE PROTEIN MDTM, PUTATIVE-RELATED-RELATED"/>
    <property type="match status" value="1"/>
</dbReference>
<feature type="transmembrane region" description="Helical" evidence="7">
    <location>
        <begin position="104"/>
        <end position="124"/>
    </location>
</feature>
<evidence type="ECO:0000256" key="3">
    <source>
        <dbReference type="ARBA" id="ARBA00022475"/>
    </source>
</evidence>
<dbReference type="Pfam" id="PF07690">
    <property type="entry name" value="MFS_1"/>
    <property type="match status" value="1"/>
</dbReference>
<feature type="transmembrane region" description="Helical" evidence="7">
    <location>
        <begin position="340"/>
        <end position="362"/>
    </location>
</feature>
<keyword evidence="4 7" id="KW-0812">Transmembrane</keyword>
<name>A0A432WV23_9GAMM</name>